<accession>A0A5B8FW26</accession>
<organism evidence="3 4">
    <name type="scientific">Paroceanicella profunda</name>
    <dbReference type="NCBI Taxonomy" id="2579971"/>
    <lineage>
        <taxon>Bacteria</taxon>
        <taxon>Pseudomonadati</taxon>
        <taxon>Pseudomonadota</taxon>
        <taxon>Alphaproteobacteria</taxon>
        <taxon>Rhodobacterales</taxon>
        <taxon>Paracoccaceae</taxon>
        <taxon>Paroceanicella</taxon>
    </lineage>
</organism>
<keyword evidence="1" id="KW-1133">Transmembrane helix</keyword>
<feature type="domain" description="Fatty acid desaturase" evidence="2">
    <location>
        <begin position="39"/>
        <end position="275"/>
    </location>
</feature>
<evidence type="ECO:0000256" key="1">
    <source>
        <dbReference type="SAM" id="Phobius"/>
    </source>
</evidence>
<evidence type="ECO:0000313" key="4">
    <source>
        <dbReference type="Proteomes" id="UP000305888"/>
    </source>
</evidence>
<feature type="transmembrane region" description="Helical" evidence="1">
    <location>
        <begin position="21"/>
        <end position="48"/>
    </location>
</feature>
<dbReference type="KEGG" id="ppru:FDP22_06140"/>
<dbReference type="RefSeq" id="WP_138577857.1">
    <property type="nucleotide sequence ID" value="NZ_CP040818.1"/>
</dbReference>
<feature type="transmembrane region" description="Helical" evidence="1">
    <location>
        <begin position="196"/>
        <end position="216"/>
    </location>
</feature>
<dbReference type="Pfam" id="PF00487">
    <property type="entry name" value="FA_desaturase"/>
    <property type="match status" value="1"/>
</dbReference>
<dbReference type="AlphaFoldDB" id="A0A5B8FW26"/>
<reference evidence="3 4" key="1">
    <citation type="submission" date="2019-06" db="EMBL/GenBank/DDBJ databases">
        <title>Genome sequence of Rhodobacteraceae bacterium D4M1.</title>
        <authorList>
            <person name="Cao J."/>
        </authorList>
    </citation>
    <scope>NUCLEOTIDE SEQUENCE [LARGE SCALE GENOMIC DNA]</scope>
    <source>
        <strain evidence="3 4">D4M1</strain>
    </source>
</reference>
<feature type="transmembrane region" description="Helical" evidence="1">
    <location>
        <begin position="132"/>
        <end position="152"/>
    </location>
</feature>
<protein>
    <submittedName>
        <fullName evidence="3">Fatty acid desaturase</fullName>
    </submittedName>
</protein>
<dbReference type="EMBL" id="CP040818">
    <property type="protein sequence ID" value="QDL91400.1"/>
    <property type="molecule type" value="Genomic_DNA"/>
</dbReference>
<proteinExistence type="predicted"/>
<name>A0A5B8FW26_9RHOB</name>
<dbReference type="InterPro" id="IPR005804">
    <property type="entry name" value="FA_desaturase_dom"/>
</dbReference>
<keyword evidence="4" id="KW-1185">Reference proteome</keyword>
<dbReference type="OrthoDB" id="784276at2"/>
<feature type="transmembrane region" description="Helical" evidence="1">
    <location>
        <begin position="173"/>
        <end position="190"/>
    </location>
</feature>
<keyword evidence="1" id="KW-0472">Membrane</keyword>
<sequence>MPLRRPVPGRARPRRQIEWPTWIALAACYVGWCGLLALWPVAGAWVLLPVAVLVTFHSSLQHECLHGHPTRNARLNEALVFPAPGLFVAYRRFRDTHLRHHNNALLTDPYDDPESWYVAEGDHARLPAPLRLALAACGTLAGRLTLGPFLSLHGFWRNDIRLIRQGTPGVARAWGLHALGVLPVLGWLWLCGVPLWAYVAGAALPGYSLLMIRTFIEHRAGHDPAHRSAVVEAEWPFRLLFLNNALHAVHHERPAATWYELPALYAADREGVLQRNGGYLLGGYREVARRWGLRRREPVVHPFLRRTPGQ</sequence>
<gene>
    <name evidence="3" type="ORF">FDP22_06140</name>
</gene>
<dbReference type="Proteomes" id="UP000305888">
    <property type="component" value="Chromosome"/>
</dbReference>
<evidence type="ECO:0000259" key="2">
    <source>
        <dbReference type="Pfam" id="PF00487"/>
    </source>
</evidence>
<dbReference type="GO" id="GO:0006629">
    <property type="term" value="P:lipid metabolic process"/>
    <property type="evidence" value="ECO:0007669"/>
    <property type="project" value="InterPro"/>
</dbReference>
<evidence type="ECO:0000313" key="3">
    <source>
        <dbReference type="EMBL" id="QDL91400.1"/>
    </source>
</evidence>
<keyword evidence="1" id="KW-0812">Transmembrane</keyword>